<accession>A0A9D1AH37</accession>
<sequence>MRKKTYVTVLGRWSEEGAITPLLIFWKDGQRFPVDKVLECRPMASTRAGGYGLRYTCRIGKQLTFLYYQPEDSRWFVEEKEA</sequence>
<gene>
    <name evidence="1" type="ORF">IAB36_00805</name>
</gene>
<evidence type="ECO:0000313" key="2">
    <source>
        <dbReference type="Proteomes" id="UP000886749"/>
    </source>
</evidence>
<name>A0A9D1AH37_9FIRM</name>
<evidence type="ECO:0000313" key="1">
    <source>
        <dbReference type="EMBL" id="HIR40357.1"/>
    </source>
</evidence>
<dbReference type="EMBL" id="DVGY01000019">
    <property type="protein sequence ID" value="HIR40357.1"/>
    <property type="molecule type" value="Genomic_DNA"/>
</dbReference>
<proteinExistence type="predicted"/>
<dbReference type="Proteomes" id="UP000886749">
    <property type="component" value="Unassembled WGS sequence"/>
</dbReference>
<reference evidence="1" key="1">
    <citation type="submission" date="2020-10" db="EMBL/GenBank/DDBJ databases">
        <authorList>
            <person name="Gilroy R."/>
        </authorList>
    </citation>
    <scope>NUCLEOTIDE SEQUENCE</scope>
    <source>
        <strain evidence="1">CHK184-25365</strain>
    </source>
</reference>
<reference evidence="1" key="2">
    <citation type="journal article" date="2021" name="PeerJ">
        <title>Extensive microbial diversity within the chicken gut microbiome revealed by metagenomics and culture.</title>
        <authorList>
            <person name="Gilroy R."/>
            <person name="Ravi A."/>
            <person name="Getino M."/>
            <person name="Pursley I."/>
            <person name="Horton D.L."/>
            <person name="Alikhan N.F."/>
            <person name="Baker D."/>
            <person name="Gharbi K."/>
            <person name="Hall N."/>
            <person name="Watson M."/>
            <person name="Adriaenssens E.M."/>
            <person name="Foster-Nyarko E."/>
            <person name="Jarju S."/>
            <person name="Secka A."/>
            <person name="Antonio M."/>
            <person name="Oren A."/>
            <person name="Chaudhuri R.R."/>
            <person name="La Ragione R."/>
            <person name="Hildebrand F."/>
            <person name="Pallen M.J."/>
        </authorList>
    </citation>
    <scope>NUCLEOTIDE SEQUENCE</scope>
    <source>
        <strain evidence="1">CHK184-25365</strain>
    </source>
</reference>
<protein>
    <submittedName>
        <fullName evidence="1">Uncharacterized protein</fullName>
    </submittedName>
</protein>
<comment type="caution">
    <text evidence="1">The sequence shown here is derived from an EMBL/GenBank/DDBJ whole genome shotgun (WGS) entry which is preliminary data.</text>
</comment>
<organism evidence="1 2">
    <name type="scientific">Candidatus Egerieicola pullicola</name>
    <dbReference type="NCBI Taxonomy" id="2840775"/>
    <lineage>
        <taxon>Bacteria</taxon>
        <taxon>Bacillati</taxon>
        <taxon>Bacillota</taxon>
        <taxon>Clostridia</taxon>
        <taxon>Eubacteriales</taxon>
        <taxon>Oscillospiraceae</taxon>
        <taxon>Oscillospiraceae incertae sedis</taxon>
        <taxon>Candidatus Egerieicola</taxon>
    </lineage>
</organism>
<dbReference type="AlphaFoldDB" id="A0A9D1AH37"/>